<dbReference type="EMBL" id="MN740258">
    <property type="protein sequence ID" value="QHT96526.1"/>
    <property type="molecule type" value="Genomic_DNA"/>
</dbReference>
<dbReference type="InterPro" id="IPR001900">
    <property type="entry name" value="RNase_II/R"/>
</dbReference>
<dbReference type="GO" id="GO:0003723">
    <property type="term" value="F:RNA binding"/>
    <property type="evidence" value="ECO:0007669"/>
    <property type="project" value="InterPro"/>
</dbReference>
<organism evidence="2">
    <name type="scientific">viral metagenome</name>
    <dbReference type="NCBI Taxonomy" id="1070528"/>
    <lineage>
        <taxon>unclassified sequences</taxon>
        <taxon>metagenomes</taxon>
        <taxon>organismal metagenomes</taxon>
    </lineage>
</organism>
<dbReference type="PANTHER" id="PTHR23355:SF9">
    <property type="entry name" value="DIS3-LIKE EXONUCLEASE 2"/>
    <property type="match status" value="1"/>
</dbReference>
<evidence type="ECO:0000313" key="2">
    <source>
        <dbReference type="EMBL" id="QHT96526.1"/>
    </source>
</evidence>
<feature type="domain" description="RNB" evidence="1">
    <location>
        <begin position="279"/>
        <end position="735"/>
    </location>
</feature>
<protein>
    <recommendedName>
        <fullName evidence="1">RNB domain-containing protein</fullName>
    </recommendedName>
</protein>
<dbReference type="AlphaFoldDB" id="A0A6C0IVU1"/>
<dbReference type="InterPro" id="IPR012340">
    <property type="entry name" value="NA-bd_OB-fold"/>
</dbReference>
<evidence type="ECO:0000259" key="1">
    <source>
        <dbReference type="SMART" id="SM00955"/>
    </source>
</evidence>
<dbReference type="SMART" id="SM00955">
    <property type="entry name" value="RNB"/>
    <property type="match status" value="1"/>
</dbReference>
<dbReference type="Pfam" id="PF00773">
    <property type="entry name" value="RNB"/>
    <property type="match status" value="2"/>
</dbReference>
<dbReference type="SUPFAM" id="SSF50249">
    <property type="entry name" value="Nucleic acid-binding proteins"/>
    <property type="match status" value="1"/>
</dbReference>
<accession>A0A6C0IVU1</accession>
<name>A0A6C0IVU1_9ZZZZ</name>
<dbReference type="GO" id="GO:0000175">
    <property type="term" value="F:3'-5'-RNA exonuclease activity"/>
    <property type="evidence" value="ECO:0007669"/>
    <property type="project" value="TreeGrafter"/>
</dbReference>
<dbReference type="PANTHER" id="PTHR23355">
    <property type="entry name" value="RIBONUCLEASE"/>
    <property type="match status" value="1"/>
</dbReference>
<dbReference type="GO" id="GO:0006402">
    <property type="term" value="P:mRNA catabolic process"/>
    <property type="evidence" value="ECO:0007669"/>
    <property type="project" value="TreeGrafter"/>
</dbReference>
<reference evidence="2" key="1">
    <citation type="journal article" date="2020" name="Nature">
        <title>Giant virus diversity and host interactions through global metagenomics.</title>
        <authorList>
            <person name="Schulz F."/>
            <person name="Roux S."/>
            <person name="Paez-Espino D."/>
            <person name="Jungbluth S."/>
            <person name="Walsh D.A."/>
            <person name="Denef V.J."/>
            <person name="McMahon K.D."/>
            <person name="Konstantinidis K.T."/>
            <person name="Eloe-Fadrosh E.A."/>
            <person name="Kyrpides N.C."/>
            <person name="Woyke T."/>
        </authorList>
    </citation>
    <scope>NUCLEOTIDE SEQUENCE</scope>
    <source>
        <strain evidence="2">GVMAG-M-3300024302-11</strain>
    </source>
</reference>
<sequence>MTKWKIIRINNTSSKYDFRLIPNINNNFSDVNFFKHSFFRILVSLSSYLTDGIISDKSTVDSTSLYRIIFNNKSQSIFSFTIDKYNGKSSKYLTIDDKMTKLIFHDDTRVYNINLLQLPDTKIFSSLFTYQSINNISNFLEVNKEAYTHVLNTSDNNYITTGYLNCKKINHLIIDLLVYDKKFFSSKTNVNTSLQRCKILDQNILESLNITPKFEGYCLFIINFTEKYNFKIKKIIPISFDEYLTYIYDLLLPYKYDFNDVNNSNLLKGIEYSDDNVERVAFAIDPDGSKDRDDAIAAFYLKDNNIIYNKEEASHIRLTVHISDTLSYIRPEDSNYYYHYSKFKSNTDYLDKFNLPMMDRILSENKLSLDGDNNDAITINLTYRIIDNENFIIKPFPEIVKIHRSKNLKIIGTTYKKFSESFGLDKDTNFDNDTFNKRFIINCNNKLPRDFNEFVYEGSSLYPNKVKKLIANNLKQLYIFFVNSLNHTGKDTLIKLPSSLSRQTHFDKSNIYLDFSPVDMWSHSLIEYTALESNIYFSYLMYFISKNRITYKNNSYTFDYKLIIDVNETVGKKNTKLLLDNILNDKVIKVSKCGIYRNLYTPSKTATMDNINYYINDEIRRLLIKCATNETNYDTIINNFLVKYNYKIVENTSSIIQFLKLLMALRQLQILVDSKTKLEISYKLISKDLKMKAKYDTFPFSHLDICSLFYTHATSPMRRFIDINVHHFIFNPKSIDYIYRNIDITRINMAVNIGKYINQLVNSYRFIEFISINSNQNKLTMNVKVLDKKRNLIGIEELVNFIALNDIVGIKDGYHSFTIDKYNLPILKKSDSKVFNIFFHMLKKESPNIRKKCQLFLEKIFLVKIIKTICKT</sequence>
<proteinExistence type="predicted"/>
<dbReference type="InterPro" id="IPR050180">
    <property type="entry name" value="RNR_Ribonuclease"/>
</dbReference>